<reference evidence="1 2" key="1">
    <citation type="submission" date="2019-01" db="EMBL/GenBank/DDBJ databases">
        <title>Sequencing of cultivated peanut Arachis hypogaea provides insights into genome evolution and oil improvement.</title>
        <authorList>
            <person name="Chen X."/>
        </authorList>
    </citation>
    <scope>NUCLEOTIDE SEQUENCE [LARGE SCALE GENOMIC DNA]</scope>
    <source>
        <strain evidence="2">cv. Fuhuasheng</strain>
        <tissue evidence="1">Leaves</tissue>
    </source>
</reference>
<dbReference type="Proteomes" id="UP000289738">
    <property type="component" value="Chromosome B07"/>
</dbReference>
<evidence type="ECO:0000313" key="1">
    <source>
        <dbReference type="EMBL" id="RYQ98953.1"/>
    </source>
</evidence>
<dbReference type="PANTHER" id="PTHR31286">
    <property type="entry name" value="GLYCINE-RICH CELL WALL STRUCTURAL PROTEIN 1.8-LIKE"/>
    <property type="match status" value="1"/>
</dbReference>
<organism evidence="1 2">
    <name type="scientific">Arachis hypogaea</name>
    <name type="common">Peanut</name>
    <dbReference type="NCBI Taxonomy" id="3818"/>
    <lineage>
        <taxon>Eukaryota</taxon>
        <taxon>Viridiplantae</taxon>
        <taxon>Streptophyta</taxon>
        <taxon>Embryophyta</taxon>
        <taxon>Tracheophyta</taxon>
        <taxon>Spermatophyta</taxon>
        <taxon>Magnoliopsida</taxon>
        <taxon>eudicotyledons</taxon>
        <taxon>Gunneridae</taxon>
        <taxon>Pentapetalae</taxon>
        <taxon>rosids</taxon>
        <taxon>fabids</taxon>
        <taxon>Fabales</taxon>
        <taxon>Fabaceae</taxon>
        <taxon>Papilionoideae</taxon>
        <taxon>50 kb inversion clade</taxon>
        <taxon>dalbergioids sensu lato</taxon>
        <taxon>Dalbergieae</taxon>
        <taxon>Pterocarpus clade</taxon>
        <taxon>Arachis</taxon>
    </lineage>
</organism>
<gene>
    <name evidence="1" type="ORF">Ahy_B07g086793</name>
</gene>
<proteinExistence type="predicted"/>
<comment type="caution">
    <text evidence="1">The sequence shown here is derived from an EMBL/GenBank/DDBJ whole genome shotgun (WGS) entry which is preliminary data.</text>
</comment>
<sequence>MEFWVQVYGIPVDYMSKEIAIHIGNMLGVVAEVENLKVDGVLRRSFLRIRVGINITKALPTGFWLAREKSSNLWVYFQYERLLECTATNVASLDMKRKVAKIQQQ</sequence>
<dbReference type="InterPro" id="IPR040256">
    <property type="entry name" value="At4g02000-like"/>
</dbReference>
<name>A0A444YAK4_ARAHY</name>
<dbReference type="PANTHER" id="PTHR31286:SF178">
    <property type="entry name" value="DUF4283 DOMAIN-CONTAINING PROTEIN"/>
    <property type="match status" value="1"/>
</dbReference>
<protein>
    <submittedName>
        <fullName evidence="1">Uncharacterized protein</fullName>
    </submittedName>
</protein>
<evidence type="ECO:0000313" key="2">
    <source>
        <dbReference type="Proteomes" id="UP000289738"/>
    </source>
</evidence>
<keyword evidence="2" id="KW-1185">Reference proteome</keyword>
<accession>A0A444YAK4</accession>
<dbReference type="EMBL" id="SDMP01000017">
    <property type="protein sequence ID" value="RYQ98953.1"/>
    <property type="molecule type" value="Genomic_DNA"/>
</dbReference>
<dbReference type="AlphaFoldDB" id="A0A444YAK4"/>